<evidence type="ECO:0008006" key="3">
    <source>
        <dbReference type="Google" id="ProtNLM"/>
    </source>
</evidence>
<dbReference type="SUPFAM" id="SSF160574">
    <property type="entry name" value="BT0923-like"/>
    <property type="match status" value="1"/>
</dbReference>
<keyword evidence="2" id="KW-1185">Reference proteome</keyword>
<sequence>MVNMSSLVAFALAFMLLTLPCQGQKKYEREYRIKPGAVPPKSARFINDVFKKATIHWYGEESLTGTTIEAKLKTGGKRYSVEFDSSGTIQDVEIQRSYSQIPAQTRKVLTAQLSQKFDTFTVVKTQLQWTASQADLKTAILTDNLPASVQIRYELILKAQKNRSASYYEVLCEQTGAIVSIHQLVQRNVNNLIY</sequence>
<protein>
    <recommendedName>
        <fullName evidence="3">Beta-lactamase-inhibitor-like, PepSY-like</fullName>
    </recommendedName>
</protein>
<dbReference type="STRING" id="662367.SAMN05216167_101660"/>
<reference evidence="1 2" key="1">
    <citation type="submission" date="2016-10" db="EMBL/GenBank/DDBJ databases">
        <authorList>
            <person name="de Groot N.N."/>
        </authorList>
    </citation>
    <scope>NUCLEOTIDE SEQUENCE [LARGE SCALE GENOMIC DNA]</scope>
    <source>
        <strain evidence="1 2">DSM 26130</strain>
    </source>
</reference>
<gene>
    <name evidence="1" type="ORF">SAMN05216167_101660</name>
</gene>
<dbReference type="Gene3D" id="3.40.1420.30">
    <property type="match status" value="1"/>
</dbReference>
<organism evidence="1 2">
    <name type="scientific">Spirosoma endophyticum</name>
    <dbReference type="NCBI Taxonomy" id="662367"/>
    <lineage>
        <taxon>Bacteria</taxon>
        <taxon>Pseudomonadati</taxon>
        <taxon>Bacteroidota</taxon>
        <taxon>Cytophagia</taxon>
        <taxon>Cytophagales</taxon>
        <taxon>Cytophagaceae</taxon>
        <taxon>Spirosoma</taxon>
    </lineage>
</organism>
<dbReference type="EMBL" id="FOLQ01000001">
    <property type="protein sequence ID" value="SFC20913.1"/>
    <property type="molecule type" value="Genomic_DNA"/>
</dbReference>
<name>A0A1I1HHG1_9BACT</name>
<accession>A0A1I1HHG1</accession>
<evidence type="ECO:0000313" key="2">
    <source>
        <dbReference type="Proteomes" id="UP000198598"/>
    </source>
</evidence>
<dbReference type="AlphaFoldDB" id="A0A1I1HHG1"/>
<dbReference type="Proteomes" id="UP000198598">
    <property type="component" value="Unassembled WGS sequence"/>
</dbReference>
<evidence type="ECO:0000313" key="1">
    <source>
        <dbReference type="EMBL" id="SFC20913.1"/>
    </source>
</evidence>
<proteinExistence type="predicted"/>